<evidence type="ECO:0000313" key="2">
    <source>
        <dbReference type="EMBL" id="AUX79002.1"/>
    </source>
</evidence>
<dbReference type="Proteomes" id="UP000239340">
    <property type="component" value="Plasmid pSfreNXT3b"/>
</dbReference>
<geneLocation type="plasmid" evidence="3">
    <name>psfrenxt3b</name>
</geneLocation>
<protein>
    <submittedName>
        <fullName evidence="2">Uncharacterized protein</fullName>
    </submittedName>
</protein>
<proteinExistence type="predicted"/>
<accession>A0A2L0HCV4</accession>
<evidence type="ECO:0000313" key="3">
    <source>
        <dbReference type="Proteomes" id="UP000239340"/>
    </source>
</evidence>
<evidence type="ECO:0000256" key="1">
    <source>
        <dbReference type="SAM" id="MobiDB-lite"/>
    </source>
</evidence>
<keyword evidence="2" id="KW-0614">Plasmid</keyword>
<dbReference type="InterPro" id="IPR021795">
    <property type="entry name" value="DUF3363"/>
</dbReference>
<dbReference type="EMBL" id="CP024309">
    <property type="protein sequence ID" value="AUX79002.1"/>
    <property type="molecule type" value="Genomic_DNA"/>
</dbReference>
<sequence>MEDLQRLNRELMAQAEKDLGMRLDWVGVDHLEHRQSACPCHWRGRADDGQDLVIDRDYIRSGFRVPDIEAAGDSAPGSIVELRSFEDAKGARRVALAVRSALSLEAQIKADGATWLDRKLIARDPVELGGGFGIDVSHLSEHPSVKSPGLYTLTRDHFQRLGDVLPSFASLADPQHGQFAGAAMTTRSRGRCSGKGLRDGKLGRFRLSGPPSAGRRNSIRHWS</sequence>
<organism evidence="2 3">
    <name type="scientific">Rhizobium fredii</name>
    <name type="common">Sinorhizobium fredii</name>
    <dbReference type="NCBI Taxonomy" id="380"/>
    <lineage>
        <taxon>Bacteria</taxon>
        <taxon>Pseudomonadati</taxon>
        <taxon>Pseudomonadota</taxon>
        <taxon>Alphaproteobacteria</taxon>
        <taxon>Hyphomicrobiales</taxon>
        <taxon>Rhizobiaceae</taxon>
        <taxon>Sinorhizobium/Ensifer group</taxon>
        <taxon>Sinorhizobium</taxon>
    </lineage>
</organism>
<dbReference type="Pfam" id="PF11843">
    <property type="entry name" value="DUF3363"/>
    <property type="match status" value="1"/>
</dbReference>
<name>A0A2L0HCV4_RHIFR</name>
<dbReference type="AlphaFoldDB" id="A0A2L0HCV4"/>
<reference evidence="2 3" key="1">
    <citation type="submission" date="2017-10" db="EMBL/GenBank/DDBJ databases">
        <title>Analysis of the genome sequences of Rhizobium populations associated to common bean (phaseolus vulgaris).</title>
        <authorList>
            <person name="Bustos P."/>
            <person name="Santamaria R.I."/>
            <person name="Miranda-Sanchez F."/>
            <person name="Perez-Carrascal O."/>
            <person name="Juarez S."/>
            <person name="Lozano L."/>
            <person name="Martinez-Flores I."/>
            <person name="Vinuesa P."/>
            <person name="Martinez-Romero E."/>
            <person name="Cevallos M.A."/>
            <person name="Romero D."/>
            <person name="Davila G."/>
            <person name="Gonzalez V."/>
        </authorList>
    </citation>
    <scope>NUCLEOTIDE SEQUENCE [LARGE SCALE GENOMIC DNA]</scope>
    <source>
        <strain evidence="2 3">NXT3</strain>
        <plasmid evidence="3">Plasmid psfrenxt3b</plasmid>
    </source>
</reference>
<feature type="region of interest" description="Disordered" evidence="1">
    <location>
        <begin position="186"/>
        <end position="223"/>
    </location>
</feature>
<gene>
    <name evidence="2" type="ORF">NXT3_PB00347</name>
</gene>